<protein>
    <submittedName>
        <fullName evidence="2">BREX system ATP-binding domain-containing protein</fullName>
    </submittedName>
</protein>
<gene>
    <name evidence="2" type="ORF">ACFLIM_50245</name>
</gene>
<dbReference type="Proteomes" id="UP001603978">
    <property type="component" value="Unassembled WGS sequence"/>
</dbReference>
<evidence type="ECO:0000313" key="3">
    <source>
        <dbReference type="Proteomes" id="UP001603978"/>
    </source>
</evidence>
<dbReference type="EMBL" id="JBICRM010000126">
    <property type="protein sequence ID" value="MFG1711357.1"/>
    <property type="molecule type" value="Genomic_DNA"/>
</dbReference>
<organism evidence="2 3">
    <name type="scientific">Nonomuraea marmarensis</name>
    <dbReference type="NCBI Taxonomy" id="3351344"/>
    <lineage>
        <taxon>Bacteria</taxon>
        <taxon>Bacillati</taxon>
        <taxon>Actinomycetota</taxon>
        <taxon>Actinomycetes</taxon>
        <taxon>Streptosporangiales</taxon>
        <taxon>Streptosporangiaceae</taxon>
        <taxon>Nonomuraea</taxon>
    </lineage>
</organism>
<dbReference type="GO" id="GO:0005524">
    <property type="term" value="F:ATP binding"/>
    <property type="evidence" value="ECO:0007669"/>
    <property type="project" value="UniProtKB-KW"/>
</dbReference>
<keyword evidence="3" id="KW-1185">Reference proteome</keyword>
<dbReference type="InterPro" id="IPR027417">
    <property type="entry name" value="P-loop_NTPase"/>
</dbReference>
<feature type="non-terminal residue" evidence="2">
    <location>
        <position position="285"/>
    </location>
</feature>
<name>A0ABW7AVA9_9ACTN</name>
<evidence type="ECO:0000313" key="2">
    <source>
        <dbReference type="EMBL" id="MFG1711357.1"/>
    </source>
</evidence>
<evidence type="ECO:0000259" key="1">
    <source>
        <dbReference type="Pfam" id="PF13191"/>
    </source>
</evidence>
<proteinExistence type="predicted"/>
<dbReference type="RefSeq" id="WP_393178044.1">
    <property type="nucleotide sequence ID" value="NZ_JBICRM010000126.1"/>
</dbReference>
<reference evidence="2 3" key="1">
    <citation type="submission" date="2024-10" db="EMBL/GenBank/DDBJ databases">
        <authorList>
            <person name="Topkara A.R."/>
            <person name="Saygin H."/>
        </authorList>
    </citation>
    <scope>NUCLEOTIDE SEQUENCE [LARGE SCALE GENOMIC DNA]</scope>
    <source>
        <strain evidence="2 3">M3C6</strain>
    </source>
</reference>
<accession>A0ABW7AVA9</accession>
<keyword evidence="2" id="KW-0067">ATP-binding</keyword>
<dbReference type="SUPFAM" id="SSF52540">
    <property type="entry name" value="P-loop containing nucleoside triphosphate hydrolases"/>
    <property type="match status" value="1"/>
</dbReference>
<dbReference type="InterPro" id="IPR041664">
    <property type="entry name" value="AAA_16"/>
</dbReference>
<keyword evidence="2" id="KW-0547">Nucleotide-binding</keyword>
<dbReference type="Pfam" id="PF13191">
    <property type="entry name" value="AAA_16"/>
    <property type="match status" value="1"/>
</dbReference>
<comment type="caution">
    <text evidence="2">The sequence shown here is derived from an EMBL/GenBank/DDBJ whole genome shotgun (WGS) entry which is preliminary data.</text>
</comment>
<feature type="domain" description="Orc1-like AAA ATPase" evidence="1">
    <location>
        <begin position="153"/>
        <end position="251"/>
    </location>
</feature>
<sequence>MDIGSLPTVVGVEDAAGFVERLNQLRVWAGRPSFRRLTALGGTTTTPDRDVVDLLPRSTLSDVLTGKRLPELPRMELVGAFVAACLTACALPPDVIDTVVEQWLAEWRRLSQQVCAGTGGAAVGDRGEADQPRAGADDWADDWIERSLRYERPLVGRRPALRTFRNALDEAAGGKAQFVAVTGEPGAGKTRLLRELGTVAARQGLMTLWGRAGEFEQGMPFGVLIDALDDRLEGRETWVHERLGAAATRLLTGVFPSISAASADETVDWPEVTALTRYRTYRAIR</sequence>